<feature type="active site" description="Nucleophile" evidence="6">
    <location>
        <position position="12"/>
    </location>
</feature>
<keyword evidence="3 7" id="KW-0963">Cytoplasm</keyword>
<name>A0AAD9L3H3_RIDPI</name>
<dbReference type="AlphaFoldDB" id="A0AAD9L3H3"/>
<dbReference type="InterPro" id="IPR050438">
    <property type="entry name" value="LMW_PTPase"/>
</dbReference>
<evidence type="ECO:0000256" key="3">
    <source>
        <dbReference type="ARBA" id="ARBA00022490"/>
    </source>
</evidence>
<evidence type="ECO:0000256" key="5">
    <source>
        <dbReference type="ARBA" id="ARBA00022912"/>
    </source>
</evidence>
<dbReference type="CDD" id="cd16343">
    <property type="entry name" value="LMWPTP"/>
    <property type="match status" value="1"/>
</dbReference>
<keyword evidence="4 7" id="KW-0378">Hydrolase</keyword>
<dbReference type="GO" id="GO:0003993">
    <property type="term" value="F:acid phosphatase activity"/>
    <property type="evidence" value="ECO:0007669"/>
    <property type="project" value="UniProtKB-UniRule"/>
</dbReference>
<dbReference type="SUPFAM" id="SSF52788">
    <property type="entry name" value="Phosphotyrosine protein phosphatases I"/>
    <property type="match status" value="1"/>
</dbReference>
<dbReference type="EC" id="3.1.3.48" evidence="7"/>
<reference evidence="9" key="1">
    <citation type="journal article" date="2023" name="Mol. Biol. Evol.">
        <title>Third-Generation Sequencing Reveals the Adaptive Role of the Epigenome in Three Deep-Sea Polychaetes.</title>
        <authorList>
            <person name="Perez M."/>
            <person name="Aroh O."/>
            <person name="Sun Y."/>
            <person name="Lan Y."/>
            <person name="Juniper S.K."/>
            <person name="Young C.R."/>
            <person name="Angers B."/>
            <person name="Qian P.Y."/>
        </authorList>
    </citation>
    <scope>NUCLEOTIDE SEQUENCE</scope>
    <source>
        <strain evidence="9">R07B-5</strain>
    </source>
</reference>
<dbReference type="InterPro" id="IPR036196">
    <property type="entry name" value="Ptyr_pPase_sf"/>
</dbReference>
<feature type="active site" evidence="6">
    <location>
        <position position="18"/>
    </location>
</feature>
<dbReference type="InterPro" id="IPR002115">
    <property type="entry name" value="Tyr_Pase_low_mol_wt_mml"/>
</dbReference>
<dbReference type="PANTHER" id="PTHR11717">
    <property type="entry name" value="LOW MOLECULAR WEIGHT PROTEIN TYROSINE PHOSPHATASE"/>
    <property type="match status" value="1"/>
</dbReference>
<organism evidence="9 10">
    <name type="scientific">Ridgeia piscesae</name>
    <name type="common">Tubeworm</name>
    <dbReference type="NCBI Taxonomy" id="27915"/>
    <lineage>
        <taxon>Eukaryota</taxon>
        <taxon>Metazoa</taxon>
        <taxon>Spiralia</taxon>
        <taxon>Lophotrochozoa</taxon>
        <taxon>Annelida</taxon>
        <taxon>Polychaeta</taxon>
        <taxon>Sedentaria</taxon>
        <taxon>Canalipalpata</taxon>
        <taxon>Sabellida</taxon>
        <taxon>Siboglinidae</taxon>
        <taxon>Ridgeia</taxon>
    </lineage>
</organism>
<gene>
    <name evidence="9" type="ORF">NP493_376g01057</name>
</gene>
<dbReference type="EMBL" id="JAODUO010000374">
    <property type="protein sequence ID" value="KAK2181920.1"/>
    <property type="molecule type" value="Genomic_DNA"/>
</dbReference>
<dbReference type="EC" id="3.1.3.2" evidence="7"/>
<comment type="similarity">
    <text evidence="2 7">Belongs to the low molecular weight phosphotyrosine protein phosphatase family.</text>
</comment>
<dbReference type="GO" id="GO:0005737">
    <property type="term" value="C:cytoplasm"/>
    <property type="evidence" value="ECO:0007669"/>
    <property type="project" value="UniProtKB-SubCell"/>
</dbReference>
<dbReference type="GO" id="GO:0004726">
    <property type="term" value="F:non-membrane spanning protein tyrosine phosphatase activity"/>
    <property type="evidence" value="ECO:0007669"/>
    <property type="project" value="InterPro"/>
</dbReference>
<feature type="domain" description="Phosphotyrosine protein phosphatase I" evidence="8">
    <location>
        <begin position="6"/>
        <end position="139"/>
    </location>
</feature>
<comment type="catalytic activity">
    <reaction evidence="7">
        <text>O-phospho-L-tyrosyl-[protein] + H2O = L-tyrosyl-[protein] + phosphate</text>
        <dbReference type="Rhea" id="RHEA:10684"/>
        <dbReference type="Rhea" id="RHEA-COMP:10136"/>
        <dbReference type="Rhea" id="RHEA-COMP:20101"/>
        <dbReference type="ChEBI" id="CHEBI:15377"/>
        <dbReference type="ChEBI" id="CHEBI:43474"/>
        <dbReference type="ChEBI" id="CHEBI:46858"/>
        <dbReference type="ChEBI" id="CHEBI:61978"/>
        <dbReference type="EC" id="3.1.3.48"/>
    </reaction>
</comment>
<dbReference type="SMART" id="SM00226">
    <property type="entry name" value="LMWPc"/>
    <property type="match status" value="1"/>
</dbReference>
<protein>
    <recommendedName>
        <fullName evidence="7">Low molecular weight phosphotyrosine protein phosphatase</fullName>
        <shortName evidence="7">LMW-PTP</shortName>
        <shortName evidence="7">LMW-PTPase</shortName>
        <ecNumber evidence="7">3.1.3.2</ecNumber>
        <ecNumber evidence="7">3.1.3.48</ecNumber>
    </recommendedName>
    <alternativeName>
        <fullName evidence="7">Low molecular weight cytosolic acid phosphatase</fullName>
    </alternativeName>
</protein>
<keyword evidence="5 7" id="KW-0904">Protein phosphatase</keyword>
<sequence length="140" mass="15921">MATQKKSVLFICLGNICRSPIAEAIFRHMVEAKGLADQWEIDSAALGDWHVGQGPYDSAVKVLKEHGIKTNHIVRQITKADFKKFDVIFGKDHDNIKELKKLKPKDATAEIKILGEYDPKKELIIEDPYYGTYKDFEDSL</sequence>
<dbReference type="Gene3D" id="3.40.50.2300">
    <property type="match status" value="1"/>
</dbReference>
<comment type="catalytic activity">
    <reaction evidence="7">
        <text>a phosphate monoester + H2O = an alcohol + phosphate</text>
        <dbReference type="Rhea" id="RHEA:15017"/>
        <dbReference type="ChEBI" id="CHEBI:15377"/>
        <dbReference type="ChEBI" id="CHEBI:30879"/>
        <dbReference type="ChEBI" id="CHEBI:43474"/>
        <dbReference type="ChEBI" id="CHEBI:67140"/>
        <dbReference type="EC" id="3.1.3.2"/>
    </reaction>
</comment>
<dbReference type="FunFam" id="3.40.50.2300:FF:000105">
    <property type="entry name" value="Low molecular weight phosphotyrosine protein"/>
    <property type="match status" value="1"/>
</dbReference>
<dbReference type="Pfam" id="PF01451">
    <property type="entry name" value="LMWPc"/>
    <property type="match status" value="1"/>
</dbReference>
<keyword evidence="10" id="KW-1185">Reference proteome</keyword>
<feature type="active site" description="Proton donor" evidence="6">
    <location>
        <position position="127"/>
    </location>
</feature>
<dbReference type="Proteomes" id="UP001209878">
    <property type="component" value="Unassembled WGS sequence"/>
</dbReference>
<evidence type="ECO:0000256" key="6">
    <source>
        <dbReference type="PIRSR" id="PIRSR617867-1"/>
    </source>
</evidence>
<dbReference type="PRINTS" id="PR00719">
    <property type="entry name" value="LMWPTPASE"/>
</dbReference>
<dbReference type="PANTHER" id="PTHR11717:SF7">
    <property type="entry name" value="LOW MOLECULAR WEIGHT PHOSPHOTYROSINE PROTEIN PHOSPHATASE"/>
    <property type="match status" value="1"/>
</dbReference>
<comment type="caution">
    <text evidence="9">The sequence shown here is derived from an EMBL/GenBank/DDBJ whole genome shotgun (WGS) entry which is preliminary data.</text>
</comment>
<evidence type="ECO:0000256" key="1">
    <source>
        <dbReference type="ARBA" id="ARBA00004496"/>
    </source>
</evidence>
<dbReference type="InterPro" id="IPR023485">
    <property type="entry name" value="Ptyr_pPase"/>
</dbReference>
<evidence type="ECO:0000313" key="10">
    <source>
        <dbReference type="Proteomes" id="UP001209878"/>
    </source>
</evidence>
<evidence type="ECO:0000313" key="9">
    <source>
        <dbReference type="EMBL" id="KAK2181920.1"/>
    </source>
</evidence>
<dbReference type="InterPro" id="IPR017867">
    <property type="entry name" value="Tyr_phospatase_low_mol_wt"/>
</dbReference>
<evidence type="ECO:0000259" key="8">
    <source>
        <dbReference type="SMART" id="SM00226"/>
    </source>
</evidence>
<dbReference type="PRINTS" id="PR00720">
    <property type="entry name" value="MAMMALPTPASE"/>
</dbReference>
<evidence type="ECO:0000256" key="7">
    <source>
        <dbReference type="RuleBase" id="RU368115"/>
    </source>
</evidence>
<proteinExistence type="inferred from homology"/>
<accession>A0AAD9L3H3</accession>
<comment type="subcellular location">
    <subcellularLocation>
        <location evidence="1 7">Cytoplasm</location>
    </subcellularLocation>
</comment>
<evidence type="ECO:0000256" key="4">
    <source>
        <dbReference type="ARBA" id="ARBA00022801"/>
    </source>
</evidence>
<comment type="function">
    <text evidence="7">Acts on tyrosine phosphorylated proteins, low-MW aryl phosphates and natural and synthetic acyl phosphates.</text>
</comment>
<evidence type="ECO:0000256" key="2">
    <source>
        <dbReference type="ARBA" id="ARBA00011063"/>
    </source>
</evidence>